<accession>A0A1C7MCP5</accession>
<feature type="compositionally biased region" description="Pro residues" evidence="1">
    <location>
        <begin position="1"/>
        <end position="25"/>
    </location>
</feature>
<keyword evidence="3" id="KW-1185">Reference proteome</keyword>
<name>A0A1C7MCP5_GRIFR</name>
<reference evidence="2 3" key="1">
    <citation type="submission" date="2016-03" db="EMBL/GenBank/DDBJ databases">
        <title>Whole genome sequencing of Grifola frondosa 9006-11.</title>
        <authorList>
            <person name="Min B."/>
            <person name="Park H."/>
            <person name="Kim J.-G."/>
            <person name="Cho H."/>
            <person name="Oh Y.-L."/>
            <person name="Kong W.-S."/>
            <person name="Choi I.-G."/>
        </authorList>
    </citation>
    <scope>NUCLEOTIDE SEQUENCE [LARGE SCALE GENOMIC DNA]</scope>
    <source>
        <strain evidence="2 3">9006-11</strain>
    </source>
</reference>
<dbReference type="Proteomes" id="UP000092993">
    <property type="component" value="Unassembled WGS sequence"/>
</dbReference>
<feature type="region of interest" description="Disordered" evidence="1">
    <location>
        <begin position="55"/>
        <end position="74"/>
    </location>
</feature>
<comment type="caution">
    <text evidence="2">The sequence shown here is derived from an EMBL/GenBank/DDBJ whole genome shotgun (WGS) entry which is preliminary data.</text>
</comment>
<feature type="region of interest" description="Disordered" evidence="1">
    <location>
        <begin position="1"/>
        <end position="28"/>
    </location>
</feature>
<dbReference type="AlphaFoldDB" id="A0A1C7MCP5"/>
<proteinExistence type="predicted"/>
<dbReference type="EMBL" id="LUGG01000005">
    <property type="protein sequence ID" value="OBZ74592.1"/>
    <property type="molecule type" value="Genomic_DNA"/>
</dbReference>
<evidence type="ECO:0000313" key="3">
    <source>
        <dbReference type="Proteomes" id="UP000092993"/>
    </source>
</evidence>
<evidence type="ECO:0000256" key="1">
    <source>
        <dbReference type="SAM" id="MobiDB-lite"/>
    </source>
</evidence>
<organism evidence="2 3">
    <name type="scientific">Grifola frondosa</name>
    <name type="common">Maitake</name>
    <name type="synonym">Polyporus frondosus</name>
    <dbReference type="NCBI Taxonomy" id="5627"/>
    <lineage>
        <taxon>Eukaryota</taxon>
        <taxon>Fungi</taxon>
        <taxon>Dikarya</taxon>
        <taxon>Basidiomycota</taxon>
        <taxon>Agaricomycotina</taxon>
        <taxon>Agaricomycetes</taxon>
        <taxon>Polyporales</taxon>
        <taxon>Grifolaceae</taxon>
        <taxon>Grifola</taxon>
    </lineage>
</organism>
<sequence>MCRASPPSPPPTLAPRPQCPPPPAPARARFIAHQGNAPAIPIDAPLQISMPRRVSPSYAASASTFSVDHPRLHT</sequence>
<gene>
    <name evidence="2" type="ORF">A0H81_05676</name>
</gene>
<protein>
    <submittedName>
        <fullName evidence="2">Uncharacterized protein</fullName>
    </submittedName>
</protein>
<evidence type="ECO:0000313" key="2">
    <source>
        <dbReference type="EMBL" id="OBZ74592.1"/>
    </source>
</evidence>